<accession>A0A803MFL0</accession>
<evidence type="ECO:0000256" key="1">
    <source>
        <dbReference type="ARBA" id="ARBA00010733"/>
    </source>
</evidence>
<dbReference type="Proteomes" id="UP000596660">
    <property type="component" value="Unplaced"/>
</dbReference>
<dbReference type="OrthoDB" id="2014755at2759"/>
<dbReference type="RefSeq" id="XP_021762726.1">
    <property type="nucleotide sequence ID" value="XM_021907034.1"/>
</dbReference>
<dbReference type="GeneID" id="110727478"/>
<dbReference type="Gramene" id="AUR62028604-RA">
    <property type="protein sequence ID" value="AUR62028604-RA:cds"/>
    <property type="gene ID" value="AUR62028604"/>
</dbReference>
<reference evidence="5" key="2">
    <citation type="submission" date="2021-03" db="UniProtKB">
        <authorList>
            <consortium name="EnsemblPlants"/>
        </authorList>
    </citation>
    <scope>IDENTIFICATION</scope>
</reference>
<reference evidence="5" key="1">
    <citation type="journal article" date="2017" name="Nature">
        <title>The genome of Chenopodium quinoa.</title>
        <authorList>
            <person name="Jarvis D.E."/>
            <person name="Ho Y.S."/>
            <person name="Lightfoot D.J."/>
            <person name="Schmoeckel S.M."/>
            <person name="Li B."/>
            <person name="Borm T.J.A."/>
            <person name="Ohyanagi H."/>
            <person name="Mineta K."/>
            <person name="Michell C.T."/>
            <person name="Saber N."/>
            <person name="Kharbatia N.M."/>
            <person name="Rupper R.R."/>
            <person name="Sharp A.R."/>
            <person name="Dally N."/>
            <person name="Boughton B.A."/>
            <person name="Woo Y.H."/>
            <person name="Gao G."/>
            <person name="Schijlen E.G.W.M."/>
            <person name="Guo X."/>
            <person name="Momin A.A."/>
            <person name="Negrao S."/>
            <person name="Al-Babili S."/>
            <person name="Gehring C."/>
            <person name="Roessner U."/>
            <person name="Jung C."/>
            <person name="Murphy K."/>
            <person name="Arold S.T."/>
            <person name="Gojobori T."/>
            <person name="van der Linden C.G."/>
            <person name="van Loo E.N."/>
            <person name="Jellen E.N."/>
            <person name="Maughan P.J."/>
            <person name="Tester M."/>
        </authorList>
    </citation>
    <scope>NUCLEOTIDE SEQUENCE [LARGE SCALE GENOMIC DNA]</scope>
    <source>
        <strain evidence="5">cv. PI 614886</strain>
    </source>
</reference>
<dbReference type="EnsemblPlants" id="AUR62028604-RA">
    <property type="protein sequence ID" value="AUR62028604-RA:cds"/>
    <property type="gene ID" value="AUR62028604"/>
</dbReference>
<feature type="domain" description="SMP" evidence="4">
    <location>
        <begin position="75"/>
        <end position="143"/>
    </location>
</feature>
<sequence length="146" mass="15081">MANEEPRAAITIGEALEVVATIVGNKPIDDSDAAAIQAAEMRATGATSPPIDGIGFQAQSAAMVNARRIYDEEKTTLAEVIGDATEKLESDKPVTVRDAEKVRAAELQGDVDGLESDHTDAPKESVTPGGVAEALATAANINQPPS</sequence>
<protein>
    <recommendedName>
        <fullName evidence="4">SMP domain-containing protein</fullName>
    </recommendedName>
</protein>
<evidence type="ECO:0000259" key="4">
    <source>
        <dbReference type="Pfam" id="PF04927"/>
    </source>
</evidence>
<dbReference type="PANTHER" id="PTHR31174:SF34">
    <property type="entry name" value="LATE EMBRYOGENESIS ABUNDANT PROTEIN 47"/>
    <property type="match status" value="1"/>
</dbReference>
<comment type="similarity">
    <text evidence="1">Belongs to the LEA type SMP family.</text>
</comment>
<dbReference type="Pfam" id="PF04927">
    <property type="entry name" value="SMP"/>
    <property type="match status" value="2"/>
</dbReference>
<dbReference type="KEGG" id="cqi:110727478"/>
<evidence type="ECO:0000256" key="3">
    <source>
        <dbReference type="SAM" id="MobiDB-lite"/>
    </source>
</evidence>
<dbReference type="PANTHER" id="PTHR31174">
    <property type="entry name" value="SEED MATURATION FAMILY PROTEIN"/>
    <property type="match status" value="1"/>
</dbReference>
<proteinExistence type="inferred from homology"/>
<dbReference type="InterPro" id="IPR007011">
    <property type="entry name" value="LEA_SMP_dom"/>
</dbReference>
<name>A0A803MFL0_CHEQI</name>
<evidence type="ECO:0000313" key="6">
    <source>
        <dbReference type="Proteomes" id="UP000596660"/>
    </source>
</evidence>
<keyword evidence="2" id="KW-0677">Repeat</keyword>
<evidence type="ECO:0000256" key="2">
    <source>
        <dbReference type="ARBA" id="ARBA00022737"/>
    </source>
</evidence>
<dbReference type="AlphaFoldDB" id="A0A803MFL0"/>
<dbReference type="InterPro" id="IPR042971">
    <property type="entry name" value="LEA_SMP"/>
</dbReference>
<dbReference type="OMA" id="LTWEATM"/>
<gene>
    <name evidence="5" type="primary">LOC110727478</name>
</gene>
<evidence type="ECO:0000313" key="5">
    <source>
        <dbReference type="EnsemblPlants" id="AUR62028604-RA:cds"/>
    </source>
</evidence>
<feature type="domain" description="SMP" evidence="4">
    <location>
        <begin position="10"/>
        <end position="67"/>
    </location>
</feature>
<organism evidence="5 6">
    <name type="scientific">Chenopodium quinoa</name>
    <name type="common">Quinoa</name>
    <dbReference type="NCBI Taxonomy" id="63459"/>
    <lineage>
        <taxon>Eukaryota</taxon>
        <taxon>Viridiplantae</taxon>
        <taxon>Streptophyta</taxon>
        <taxon>Embryophyta</taxon>
        <taxon>Tracheophyta</taxon>
        <taxon>Spermatophyta</taxon>
        <taxon>Magnoliopsida</taxon>
        <taxon>eudicotyledons</taxon>
        <taxon>Gunneridae</taxon>
        <taxon>Pentapetalae</taxon>
        <taxon>Caryophyllales</taxon>
        <taxon>Chenopodiaceae</taxon>
        <taxon>Chenopodioideae</taxon>
        <taxon>Atripliceae</taxon>
        <taxon>Chenopodium</taxon>
    </lineage>
</organism>
<feature type="region of interest" description="Disordered" evidence="3">
    <location>
        <begin position="106"/>
        <end position="128"/>
    </location>
</feature>
<keyword evidence="6" id="KW-1185">Reference proteome</keyword>